<keyword evidence="2" id="KW-1185">Reference proteome</keyword>
<dbReference type="AlphaFoldDB" id="A0A3P7XDW4"/>
<dbReference type="WBParaSite" id="HPBE_0000746201-mRNA-1">
    <property type="protein sequence ID" value="HPBE_0000746201-mRNA-1"/>
    <property type="gene ID" value="HPBE_0000746201"/>
</dbReference>
<organism evidence="1">
    <name type="scientific">Heligmosomoides polygyrus</name>
    <name type="common">Parasitic roundworm</name>
    <dbReference type="NCBI Taxonomy" id="6339"/>
    <lineage>
        <taxon>Eukaryota</taxon>
        <taxon>Metazoa</taxon>
        <taxon>Ecdysozoa</taxon>
        <taxon>Nematoda</taxon>
        <taxon>Chromadorea</taxon>
        <taxon>Rhabditida</taxon>
        <taxon>Rhabditina</taxon>
        <taxon>Rhabditomorpha</taxon>
        <taxon>Strongyloidea</taxon>
        <taxon>Heligmosomidae</taxon>
        <taxon>Heligmosomoides</taxon>
    </lineage>
</organism>
<evidence type="ECO:0000313" key="1">
    <source>
        <dbReference type="EMBL" id="VDO72380.1"/>
    </source>
</evidence>
<evidence type="ECO:0000313" key="3">
    <source>
        <dbReference type="WBParaSite" id="HPBE_0000746201-mRNA-1"/>
    </source>
</evidence>
<dbReference type="EMBL" id="UZAH01025897">
    <property type="protein sequence ID" value="VDO72380.1"/>
    <property type="molecule type" value="Genomic_DNA"/>
</dbReference>
<evidence type="ECO:0000313" key="2">
    <source>
        <dbReference type="Proteomes" id="UP000050761"/>
    </source>
</evidence>
<reference evidence="3" key="2">
    <citation type="submission" date="2019-09" db="UniProtKB">
        <authorList>
            <consortium name="WormBaseParasite"/>
        </authorList>
    </citation>
    <scope>IDENTIFICATION</scope>
</reference>
<reference evidence="1 2" key="1">
    <citation type="submission" date="2018-11" db="EMBL/GenBank/DDBJ databases">
        <authorList>
            <consortium name="Pathogen Informatics"/>
        </authorList>
    </citation>
    <scope>NUCLEOTIDE SEQUENCE [LARGE SCALE GENOMIC DNA]</scope>
</reference>
<name>A0A3P7XDW4_HELPZ</name>
<dbReference type="Proteomes" id="UP000050761">
    <property type="component" value="Unassembled WGS sequence"/>
</dbReference>
<accession>A0A3P7XDW4</accession>
<sequence length="106" mass="12197">MEPIMWRPFLLLDLPVEYDVLFSRYFQRVCINCNKHALECGRDACCFLALNSSLIVVVREGKSFNDRNDVKRAVEDWIASRSSSFWRDGIAALPDHWGKVVATDSD</sequence>
<protein>
    <submittedName>
        <fullName evidence="3">DUF4471 domain-containing protein</fullName>
    </submittedName>
</protein>
<dbReference type="OrthoDB" id="15304at2759"/>
<proteinExistence type="predicted"/>
<gene>
    <name evidence="1" type="ORF">HPBE_LOCUS7463</name>
</gene>